<dbReference type="GO" id="GO:0005634">
    <property type="term" value="C:nucleus"/>
    <property type="evidence" value="ECO:0007669"/>
    <property type="project" value="UniProtKB-SubCell"/>
</dbReference>
<evidence type="ECO:0000256" key="1">
    <source>
        <dbReference type="ARBA" id="ARBA00004123"/>
    </source>
</evidence>
<keyword evidence="4" id="KW-0132">Cell division</keyword>
<gene>
    <name evidence="11" type="ORF">WN55_05210</name>
</gene>
<dbReference type="GO" id="GO:0000444">
    <property type="term" value="C:MIS12/MIND type complex"/>
    <property type="evidence" value="ECO:0007669"/>
    <property type="project" value="InterPro"/>
</dbReference>
<evidence type="ECO:0000256" key="10">
    <source>
        <dbReference type="SAM" id="Coils"/>
    </source>
</evidence>
<organism evidence="11 12">
    <name type="scientific">Dufourea novaeangliae</name>
    <name type="common">Sweat bee</name>
    <dbReference type="NCBI Taxonomy" id="178035"/>
    <lineage>
        <taxon>Eukaryota</taxon>
        <taxon>Metazoa</taxon>
        <taxon>Ecdysozoa</taxon>
        <taxon>Arthropoda</taxon>
        <taxon>Hexapoda</taxon>
        <taxon>Insecta</taxon>
        <taxon>Pterygota</taxon>
        <taxon>Neoptera</taxon>
        <taxon>Endopterygota</taxon>
        <taxon>Hymenoptera</taxon>
        <taxon>Apocrita</taxon>
        <taxon>Aculeata</taxon>
        <taxon>Apoidea</taxon>
        <taxon>Anthophila</taxon>
        <taxon>Halictidae</taxon>
        <taxon>Rophitinae</taxon>
        <taxon>Dufourea</taxon>
    </lineage>
</organism>
<keyword evidence="12" id="KW-1185">Reference proteome</keyword>
<keyword evidence="10" id="KW-0175">Coiled coil</keyword>
<sequence length="154" mass="17445">DFSNILTILKSKPNVAHKLHAAMIKELQDGMNDDLEDLLNEGSLQESLEKVSKLADADSSVQEDAWRPPGNVALHLRSVDAQRIKEESEKLEKQVNELEEENTILMTKISDKRSNILVLHDTITRSLSKTPNAVELLVKRLEQLEKCLKVLDHE</sequence>
<name>A0A154PPI9_DUFNO</name>
<evidence type="ECO:0000313" key="11">
    <source>
        <dbReference type="EMBL" id="KZC13657.1"/>
    </source>
</evidence>
<evidence type="ECO:0000313" key="12">
    <source>
        <dbReference type="Proteomes" id="UP000076502"/>
    </source>
</evidence>
<dbReference type="Pfam" id="PF03980">
    <property type="entry name" value="Nnf1"/>
    <property type="match status" value="1"/>
</dbReference>
<keyword evidence="9" id="KW-0137">Centromere</keyword>
<dbReference type="InterPro" id="IPR007128">
    <property type="entry name" value="PMF1/Nnf1"/>
</dbReference>
<proteinExistence type="predicted"/>
<evidence type="ECO:0000256" key="7">
    <source>
        <dbReference type="ARBA" id="ARBA00023242"/>
    </source>
</evidence>
<evidence type="ECO:0000256" key="2">
    <source>
        <dbReference type="ARBA" id="ARBA00004629"/>
    </source>
</evidence>
<protein>
    <recommendedName>
        <fullName evidence="13">Polyamine-modulated factor 1</fullName>
    </recommendedName>
</protein>
<keyword evidence="7" id="KW-0539">Nucleus</keyword>
<dbReference type="AlphaFoldDB" id="A0A154PPI9"/>
<dbReference type="GO" id="GO:0051301">
    <property type="term" value="P:cell division"/>
    <property type="evidence" value="ECO:0007669"/>
    <property type="project" value="UniProtKB-KW"/>
</dbReference>
<dbReference type="OrthoDB" id="18453at2759"/>
<keyword evidence="8" id="KW-0131">Cell cycle</keyword>
<evidence type="ECO:0000256" key="4">
    <source>
        <dbReference type="ARBA" id="ARBA00022618"/>
    </source>
</evidence>
<feature type="coiled-coil region" evidence="10">
    <location>
        <begin position="81"/>
        <end position="154"/>
    </location>
</feature>
<evidence type="ECO:0000256" key="6">
    <source>
        <dbReference type="ARBA" id="ARBA00022838"/>
    </source>
</evidence>
<feature type="non-terminal residue" evidence="11">
    <location>
        <position position="1"/>
    </location>
</feature>
<evidence type="ECO:0000256" key="8">
    <source>
        <dbReference type="ARBA" id="ARBA00023306"/>
    </source>
</evidence>
<dbReference type="Proteomes" id="UP000076502">
    <property type="component" value="Unassembled WGS sequence"/>
</dbReference>
<evidence type="ECO:0000256" key="5">
    <source>
        <dbReference type="ARBA" id="ARBA00022776"/>
    </source>
</evidence>
<evidence type="ECO:0000256" key="9">
    <source>
        <dbReference type="ARBA" id="ARBA00023328"/>
    </source>
</evidence>
<evidence type="ECO:0000256" key="3">
    <source>
        <dbReference type="ARBA" id="ARBA00022454"/>
    </source>
</evidence>
<reference evidence="11 12" key="1">
    <citation type="submission" date="2015-07" db="EMBL/GenBank/DDBJ databases">
        <title>The genome of Dufourea novaeangliae.</title>
        <authorList>
            <person name="Pan H."/>
            <person name="Kapheim K."/>
        </authorList>
    </citation>
    <scope>NUCLEOTIDE SEQUENCE [LARGE SCALE GENOMIC DNA]</scope>
    <source>
        <strain evidence="11">0120121106</strain>
        <tissue evidence="11">Whole body</tissue>
    </source>
</reference>
<evidence type="ECO:0008006" key="13">
    <source>
        <dbReference type="Google" id="ProtNLM"/>
    </source>
</evidence>
<accession>A0A154PPI9</accession>
<keyword evidence="5" id="KW-0498">Mitosis</keyword>
<dbReference type="EMBL" id="KQ435007">
    <property type="protein sequence ID" value="KZC13657.1"/>
    <property type="molecule type" value="Genomic_DNA"/>
</dbReference>
<keyword evidence="3" id="KW-0158">Chromosome</keyword>
<comment type="subcellular location">
    <subcellularLocation>
        <location evidence="2">Chromosome</location>
        <location evidence="2">Centromere</location>
        <location evidence="2">Kinetochore</location>
    </subcellularLocation>
    <subcellularLocation>
        <location evidence="1">Nucleus</location>
    </subcellularLocation>
</comment>
<keyword evidence="6" id="KW-0995">Kinetochore</keyword>